<proteinExistence type="predicted"/>
<dbReference type="PANTHER" id="PTHR35526">
    <property type="entry name" value="ANTI-SIGMA-F FACTOR RSBW-RELATED"/>
    <property type="match status" value="1"/>
</dbReference>
<dbReference type="InterPro" id="IPR036890">
    <property type="entry name" value="HATPase_C_sf"/>
</dbReference>
<dbReference type="InterPro" id="IPR050267">
    <property type="entry name" value="Anti-sigma-factor_SerPK"/>
</dbReference>
<dbReference type="EMBL" id="BAABHS010000003">
    <property type="protein sequence ID" value="GAA4951268.1"/>
    <property type="molecule type" value="Genomic_DNA"/>
</dbReference>
<keyword evidence="1" id="KW-0418">Kinase</keyword>
<keyword evidence="4" id="KW-1185">Reference proteome</keyword>
<evidence type="ECO:0000256" key="1">
    <source>
        <dbReference type="ARBA" id="ARBA00022527"/>
    </source>
</evidence>
<name>A0ABP9GVE7_9ACTN</name>
<dbReference type="Proteomes" id="UP001500466">
    <property type="component" value="Unassembled WGS sequence"/>
</dbReference>
<reference evidence="4" key="1">
    <citation type="journal article" date="2019" name="Int. J. Syst. Evol. Microbiol.">
        <title>The Global Catalogue of Microorganisms (GCM) 10K type strain sequencing project: providing services to taxonomists for standard genome sequencing and annotation.</title>
        <authorList>
            <consortium name="The Broad Institute Genomics Platform"/>
            <consortium name="The Broad Institute Genome Sequencing Center for Infectious Disease"/>
            <person name="Wu L."/>
            <person name="Ma J."/>
        </authorList>
    </citation>
    <scope>NUCLEOTIDE SEQUENCE [LARGE SCALE GENOMIC DNA]</scope>
    <source>
        <strain evidence="4">JCM 17986</strain>
    </source>
</reference>
<evidence type="ECO:0000313" key="3">
    <source>
        <dbReference type="EMBL" id="GAA4951268.1"/>
    </source>
</evidence>
<dbReference type="PANTHER" id="PTHR35526:SF3">
    <property type="entry name" value="ANTI-SIGMA-F FACTOR RSBW"/>
    <property type="match status" value="1"/>
</dbReference>
<dbReference type="Pfam" id="PF13581">
    <property type="entry name" value="HATPase_c_2"/>
    <property type="match status" value="1"/>
</dbReference>
<keyword evidence="1" id="KW-0723">Serine/threonine-protein kinase</keyword>
<organism evidence="3 4">
    <name type="scientific">Yinghuangia aomiensis</name>
    <dbReference type="NCBI Taxonomy" id="676205"/>
    <lineage>
        <taxon>Bacteria</taxon>
        <taxon>Bacillati</taxon>
        <taxon>Actinomycetota</taxon>
        <taxon>Actinomycetes</taxon>
        <taxon>Kitasatosporales</taxon>
        <taxon>Streptomycetaceae</taxon>
        <taxon>Yinghuangia</taxon>
    </lineage>
</organism>
<evidence type="ECO:0000259" key="2">
    <source>
        <dbReference type="Pfam" id="PF13581"/>
    </source>
</evidence>
<dbReference type="InterPro" id="IPR003594">
    <property type="entry name" value="HATPase_dom"/>
</dbReference>
<protein>
    <recommendedName>
        <fullName evidence="2">Histidine kinase/HSP90-like ATPase domain-containing protein</fullName>
    </recommendedName>
</protein>
<keyword evidence="1" id="KW-0808">Transferase</keyword>
<comment type="caution">
    <text evidence="3">The sequence shown here is derived from an EMBL/GenBank/DDBJ whole genome shotgun (WGS) entry which is preliminary data.</text>
</comment>
<feature type="domain" description="Histidine kinase/HSP90-like ATPase" evidence="2">
    <location>
        <begin position="24"/>
        <end position="131"/>
    </location>
</feature>
<gene>
    <name evidence="3" type="ORF">GCM10023205_10120</name>
</gene>
<evidence type="ECO:0000313" key="4">
    <source>
        <dbReference type="Proteomes" id="UP001500466"/>
    </source>
</evidence>
<dbReference type="CDD" id="cd16936">
    <property type="entry name" value="HATPase_RsbW-like"/>
    <property type="match status" value="1"/>
</dbReference>
<dbReference type="SUPFAM" id="SSF55874">
    <property type="entry name" value="ATPase domain of HSP90 chaperone/DNA topoisomerase II/histidine kinase"/>
    <property type="match status" value="1"/>
</dbReference>
<accession>A0ABP9GVE7</accession>
<dbReference type="Gene3D" id="3.30.565.10">
    <property type="entry name" value="Histidine kinase-like ATPase, C-terminal domain"/>
    <property type="match status" value="1"/>
</dbReference>
<sequence>MAMVVARGVPDSEAVLVPHASVGVAAARHRMIADLTDRGIAPEVVDDAALVLSELLSNALKHAHALPSGSVRAAWAVRPDHLLGIEVTDGGGPTLPRRSSPSLTARGGRGLSIIDALSAEWGVRGGGDEVTVWALLATGRPDGHASSAWDAFDFDAVEPLDG</sequence>